<protein>
    <submittedName>
        <fullName evidence="2">Uncharacterized protein</fullName>
    </submittedName>
</protein>
<dbReference type="OMA" id="NCTHYIR"/>
<reference evidence="2 3" key="1">
    <citation type="submission" date="2015-12" db="EMBL/GenBank/DDBJ databases">
        <title>The genome of Folsomia candida.</title>
        <authorList>
            <person name="Faddeeva A."/>
            <person name="Derks M.F."/>
            <person name="Anvar Y."/>
            <person name="Smit S."/>
            <person name="Van Straalen N."/>
            <person name="Roelofs D."/>
        </authorList>
    </citation>
    <scope>NUCLEOTIDE SEQUENCE [LARGE SCALE GENOMIC DNA]</scope>
    <source>
        <strain evidence="2 3">VU population</strain>
        <tissue evidence="2">Whole body</tissue>
    </source>
</reference>
<sequence length="178" mass="19848">MAPQRRARRGRSRWLRVQYIRQPGMEVTISGETTRKVVDSYCPYCATDIRALAPRRLVRCPNTSLCGKPLPIDENSCPNCTHYIRPTDNFCRICRTNLRSFVRGRGGLYQQINRVPSPLRSSSPPRPEPQAEISDSDSDQGDADMFNNNGENEGGGNNPPQLNVAGQGGFLRVVAIDD</sequence>
<keyword evidence="3" id="KW-1185">Reference proteome</keyword>
<dbReference type="AlphaFoldDB" id="A0A226ERD1"/>
<dbReference type="Proteomes" id="UP000198287">
    <property type="component" value="Unassembled WGS sequence"/>
</dbReference>
<evidence type="ECO:0000313" key="3">
    <source>
        <dbReference type="Proteomes" id="UP000198287"/>
    </source>
</evidence>
<proteinExistence type="predicted"/>
<dbReference type="EMBL" id="LNIX01000002">
    <property type="protein sequence ID" value="OXA59604.1"/>
    <property type="molecule type" value="Genomic_DNA"/>
</dbReference>
<evidence type="ECO:0000313" key="2">
    <source>
        <dbReference type="EMBL" id="OXA59604.1"/>
    </source>
</evidence>
<dbReference type="OrthoDB" id="10435917at2759"/>
<feature type="region of interest" description="Disordered" evidence="1">
    <location>
        <begin position="113"/>
        <end position="168"/>
    </location>
</feature>
<name>A0A226ERD1_FOLCA</name>
<evidence type="ECO:0000256" key="1">
    <source>
        <dbReference type="SAM" id="MobiDB-lite"/>
    </source>
</evidence>
<comment type="caution">
    <text evidence="2">The sequence shown here is derived from an EMBL/GenBank/DDBJ whole genome shotgun (WGS) entry which is preliminary data.</text>
</comment>
<gene>
    <name evidence="2" type="ORF">Fcan01_06050</name>
</gene>
<organism evidence="2 3">
    <name type="scientific">Folsomia candida</name>
    <name type="common">Springtail</name>
    <dbReference type="NCBI Taxonomy" id="158441"/>
    <lineage>
        <taxon>Eukaryota</taxon>
        <taxon>Metazoa</taxon>
        <taxon>Ecdysozoa</taxon>
        <taxon>Arthropoda</taxon>
        <taxon>Hexapoda</taxon>
        <taxon>Collembola</taxon>
        <taxon>Entomobryomorpha</taxon>
        <taxon>Isotomoidea</taxon>
        <taxon>Isotomidae</taxon>
        <taxon>Proisotominae</taxon>
        <taxon>Folsomia</taxon>
    </lineage>
</organism>
<accession>A0A226ERD1</accession>